<dbReference type="EMBL" id="JAVFHQ010000014">
    <property type="protein sequence ID" value="KAK4546663.1"/>
    <property type="molecule type" value="Genomic_DNA"/>
</dbReference>
<protein>
    <submittedName>
        <fullName evidence="2">Uncharacterized protein</fullName>
    </submittedName>
</protein>
<comment type="caution">
    <text evidence="2">The sequence shown here is derived from an EMBL/GenBank/DDBJ whole genome shotgun (WGS) entry which is preliminary data.</text>
</comment>
<reference evidence="2 3" key="1">
    <citation type="submission" date="2021-11" db="EMBL/GenBank/DDBJ databases">
        <title>Black yeast isolated from Biological Soil Crust.</title>
        <authorList>
            <person name="Kurbessoian T."/>
        </authorList>
    </citation>
    <scope>NUCLEOTIDE SEQUENCE [LARGE SCALE GENOMIC DNA]</scope>
    <source>
        <strain evidence="2 3">CCFEE 5522</strain>
    </source>
</reference>
<gene>
    <name evidence="2" type="ORF">LTR36_001881</name>
</gene>
<organism evidence="2 3">
    <name type="scientific">Oleoguttula mirabilis</name>
    <dbReference type="NCBI Taxonomy" id="1507867"/>
    <lineage>
        <taxon>Eukaryota</taxon>
        <taxon>Fungi</taxon>
        <taxon>Dikarya</taxon>
        <taxon>Ascomycota</taxon>
        <taxon>Pezizomycotina</taxon>
        <taxon>Dothideomycetes</taxon>
        <taxon>Dothideomycetidae</taxon>
        <taxon>Mycosphaerellales</taxon>
        <taxon>Teratosphaeriaceae</taxon>
        <taxon>Oleoguttula</taxon>
    </lineage>
</organism>
<evidence type="ECO:0000313" key="3">
    <source>
        <dbReference type="Proteomes" id="UP001324427"/>
    </source>
</evidence>
<feature type="compositionally biased region" description="Basic and acidic residues" evidence="1">
    <location>
        <begin position="204"/>
        <end position="219"/>
    </location>
</feature>
<accession>A0AAV9JMA3</accession>
<feature type="compositionally biased region" description="Polar residues" evidence="1">
    <location>
        <begin position="70"/>
        <end position="83"/>
    </location>
</feature>
<feature type="region of interest" description="Disordered" evidence="1">
    <location>
        <begin position="1"/>
        <end position="29"/>
    </location>
</feature>
<feature type="region of interest" description="Disordered" evidence="1">
    <location>
        <begin position="195"/>
        <end position="452"/>
    </location>
</feature>
<keyword evidence="3" id="KW-1185">Reference proteome</keyword>
<feature type="region of interest" description="Disordered" evidence="1">
    <location>
        <begin position="62"/>
        <end position="150"/>
    </location>
</feature>
<feature type="compositionally biased region" description="Low complexity" evidence="1">
    <location>
        <begin position="357"/>
        <end position="376"/>
    </location>
</feature>
<name>A0AAV9JMA3_9PEZI</name>
<feature type="compositionally biased region" description="Acidic residues" evidence="1">
    <location>
        <begin position="386"/>
        <end position="397"/>
    </location>
</feature>
<feature type="compositionally biased region" description="Polar residues" evidence="1">
    <location>
        <begin position="292"/>
        <end position="304"/>
    </location>
</feature>
<dbReference type="Proteomes" id="UP001324427">
    <property type="component" value="Unassembled WGS sequence"/>
</dbReference>
<evidence type="ECO:0000256" key="1">
    <source>
        <dbReference type="SAM" id="MobiDB-lite"/>
    </source>
</evidence>
<sequence>MAERVCSRDAPTVARRPSFRKTLREHEATLPPEYLEALEQKRKQLDESIHKYIAAKEREYKQYEKDVRQQAKSSSASPATVAQQDGPGDGNVSLGTGKRRTSLESNADRGASSPLLRGQPSAAVDALMASGLRRESRGQPVEHGLGEQRAAMARLTDQRVGGAGEREKDFIGLFTPPFLPAIDNKTGPQLVRADSAPGAVETIGRNDADAEEAELRKSGSDSAMQAKAKRPAHLEVGRRTSSSGSSADGKLASAMKSPIQNLSTKPRKKRVSLAVGDSIVAPSDNVPMALHQHSTPSHSRTRSPATEREQPVADEPTTSTVDFAGSALAMSSAQRVEQIMNGGPISTSESNKDVPAAERAPAAPALPAQTTSASSTLRMQSKIDPDGDLFDLEDESDLPLPQSESDDLESVVDSEEEIMTGIAGRMEQGTDRSDRSEVPIDTPGMRAGEQDEYDPEAGLIPESAGAPLSAVVEEDEHAVHLEFGPAFSSSSQQPTKPGFRRPSVISDPVFRGADYQAVEAQAVNEEVYGSSYNRPTSKGSFSGGSLGESYMAKHAEGMMKLRMAKQQQDVRT</sequence>
<proteinExistence type="predicted"/>
<feature type="compositionally biased region" description="Basic and acidic residues" evidence="1">
    <location>
        <begin position="428"/>
        <end position="438"/>
    </location>
</feature>
<evidence type="ECO:0000313" key="2">
    <source>
        <dbReference type="EMBL" id="KAK4546663.1"/>
    </source>
</evidence>
<feature type="compositionally biased region" description="Acidic residues" evidence="1">
    <location>
        <begin position="404"/>
        <end position="418"/>
    </location>
</feature>
<dbReference type="AlphaFoldDB" id="A0AAV9JMA3"/>